<feature type="compositionally biased region" description="Polar residues" evidence="4">
    <location>
        <begin position="255"/>
        <end position="264"/>
    </location>
</feature>
<gene>
    <name evidence="6" type="ORF">MPRF_14070</name>
</gene>
<accession>A0A7I7TZI8</accession>
<feature type="compositionally biased region" description="Low complexity" evidence="4">
    <location>
        <begin position="42"/>
        <end position="61"/>
    </location>
</feature>
<sequence>MSDGEQAKPRRRRGRRRGRRAAGPPEAGAEQAANRKQQNSGSSSSHKPAAANKPAAADKSAQTPKPQKSRARRPQERLRTVHETSAGGLVIDGLDGPKDNQVAALIGRIDRRGRMLWSLPKGHIEMGETAEQTAIREVAEETGIEGTVLAALGSIDYWFVTEGRRVHKTVHHYLMRFRGGELSDEDVEVSEVAWVPLKELPSRLAYADERKLAEVADELIDKLHTDGPGALPPLPHSTPRRRGQTHSHTRRNRPDPTTQQQPGRRTNGCGQGP</sequence>
<evidence type="ECO:0000256" key="4">
    <source>
        <dbReference type="SAM" id="MobiDB-lite"/>
    </source>
</evidence>
<dbReference type="InterPro" id="IPR000086">
    <property type="entry name" value="NUDIX_hydrolase_dom"/>
</dbReference>
<feature type="compositionally biased region" description="Basic residues" evidence="4">
    <location>
        <begin position="238"/>
        <end position="251"/>
    </location>
</feature>
<evidence type="ECO:0000256" key="1">
    <source>
        <dbReference type="ARBA" id="ARBA00005582"/>
    </source>
</evidence>
<dbReference type="GO" id="GO:0016787">
    <property type="term" value="F:hydrolase activity"/>
    <property type="evidence" value="ECO:0007669"/>
    <property type="project" value="UniProtKB-KW"/>
</dbReference>
<evidence type="ECO:0000313" key="7">
    <source>
        <dbReference type="Proteomes" id="UP000466554"/>
    </source>
</evidence>
<dbReference type="PRINTS" id="PR00502">
    <property type="entry name" value="NUDIXFAMILY"/>
</dbReference>
<protein>
    <submittedName>
        <fullName evidence="6">NUDIX hydrolase</fullName>
    </submittedName>
</protein>
<dbReference type="EMBL" id="AP022598">
    <property type="protein sequence ID" value="BBY74508.1"/>
    <property type="molecule type" value="Genomic_DNA"/>
</dbReference>
<feature type="compositionally biased region" description="Basic residues" evidence="4">
    <location>
        <begin position="9"/>
        <end position="20"/>
    </location>
</feature>
<dbReference type="InterPro" id="IPR020084">
    <property type="entry name" value="NUDIX_hydrolase_CS"/>
</dbReference>
<feature type="domain" description="Nudix hydrolase" evidence="5">
    <location>
        <begin position="81"/>
        <end position="217"/>
    </location>
</feature>
<dbReference type="PROSITE" id="PS51462">
    <property type="entry name" value="NUDIX"/>
    <property type="match status" value="1"/>
</dbReference>
<feature type="region of interest" description="Disordered" evidence="4">
    <location>
        <begin position="223"/>
        <end position="273"/>
    </location>
</feature>
<dbReference type="PANTHER" id="PTHR43736:SF1">
    <property type="entry name" value="DIHYDRONEOPTERIN TRIPHOSPHATE DIPHOSPHATASE"/>
    <property type="match status" value="1"/>
</dbReference>
<dbReference type="AlphaFoldDB" id="A0A7I7TZI8"/>
<evidence type="ECO:0000313" key="6">
    <source>
        <dbReference type="EMBL" id="BBY74508.1"/>
    </source>
</evidence>
<dbReference type="InterPro" id="IPR020476">
    <property type="entry name" value="Nudix_hydrolase"/>
</dbReference>
<feature type="compositionally biased region" description="Basic and acidic residues" evidence="4">
    <location>
        <begin position="73"/>
        <end position="82"/>
    </location>
</feature>
<comment type="similarity">
    <text evidence="1 3">Belongs to the Nudix hydrolase family.</text>
</comment>
<dbReference type="CDD" id="cd03673">
    <property type="entry name" value="NUDIX_Ap6A_hydrolase"/>
    <property type="match status" value="1"/>
</dbReference>
<proteinExistence type="inferred from homology"/>
<dbReference type="PANTHER" id="PTHR43736">
    <property type="entry name" value="ADP-RIBOSE PYROPHOSPHATASE"/>
    <property type="match status" value="1"/>
</dbReference>
<dbReference type="Proteomes" id="UP000466554">
    <property type="component" value="Chromosome"/>
</dbReference>
<feature type="compositionally biased region" description="Low complexity" evidence="4">
    <location>
        <begin position="21"/>
        <end position="32"/>
    </location>
</feature>
<dbReference type="Gene3D" id="3.90.79.10">
    <property type="entry name" value="Nucleoside Triphosphate Pyrophosphohydrolase"/>
    <property type="match status" value="1"/>
</dbReference>
<dbReference type="SUPFAM" id="SSF55811">
    <property type="entry name" value="Nudix"/>
    <property type="match status" value="1"/>
</dbReference>
<evidence type="ECO:0000259" key="5">
    <source>
        <dbReference type="PROSITE" id="PS51462"/>
    </source>
</evidence>
<dbReference type="RefSeq" id="WP_179963901.1">
    <property type="nucleotide sequence ID" value="NZ_AP022598.1"/>
</dbReference>
<evidence type="ECO:0000256" key="3">
    <source>
        <dbReference type="RuleBase" id="RU003476"/>
    </source>
</evidence>
<feature type="region of interest" description="Disordered" evidence="4">
    <location>
        <begin position="1"/>
        <end position="94"/>
    </location>
</feature>
<evidence type="ECO:0000256" key="2">
    <source>
        <dbReference type="ARBA" id="ARBA00022801"/>
    </source>
</evidence>
<dbReference type="PROSITE" id="PS00893">
    <property type="entry name" value="NUDIX_BOX"/>
    <property type="match status" value="1"/>
</dbReference>
<dbReference type="Pfam" id="PF00293">
    <property type="entry name" value="NUDIX"/>
    <property type="match status" value="1"/>
</dbReference>
<reference evidence="6 7" key="1">
    <citation type="journal article" date="2019" name="Emerg. Microbes Infect.">
        <title>Comprehensive subspecies identification of 175 nontuberculous mycobacteria species based on 7547 genomic profiles.</title>
        <authorList>
            <person name="Matsumoto Y."/>
            <person name="Kinjo T."/>
            <person name="Motooka D."/>
            <person name="Nabeya D."/>
            <person name="Jung N."/>
            <person name="Uechi K."/>
            <person name="Horii T."/>
            <person name="Iida T."/>
            <person name="Fujita J."/>
            <person name="Nakamura S."/>
        </authorList>
    </citation>
    <scope>NUCLEOTIDE SEQUENCE [LARGE SCALE GENOMIC DNA]</scope>
    <source>
        <strain evidence="6 7">JCM 6367</strain>
    </source>
</reference>
<organism evidence="6 7">
    <name type="scientific">Mycolicibacterium parafortuitum</name>
    <name type="common">Mycobacterium parafortuitum</name>
    <dbReference type="NCBI Taxonomy" id="39692"/>
    <lineage>
        <taxon>Bacteria</taxon>
        <taxon>Bacillati</taxon>
        <taxon>Actinomycetota</taxon>
        <taxon>Actinomycetes</taxon>
        <taxon>Mycobacteriales</taxon>
        <taxon>Mycobacteriaceae</taxon>
        <taxon>Mycolicibacterium</taxon>
    </lineage>
</organism>
<dbReference type="InterPro" id="IPR015797">
    <property type="entry name" value="NUDIX_hydrolase-like_dom_sf"/>
</dbReference>
<keyword evidence="2 3" id="KW-0378">Hydrolase</keyword>
<name>A0A7I7TZI8_MYCPF</name>